<reference evidence="2 3" key="1">
    <citation type="journal article" date="2024" name="Appl. Environ. Microbiol.">
        <title>Pontiella agarivorans sp. nov., a novel marine anaerobic bacterium capable of degrading macroalgal polysaccharides and fixing nitrogen.</title>
        <authorList>
            <person name="Liu N."/>
            <person name="Kivenson V."/>
            <person name="Peng X."/>
            <person name="Cui Z."/>
            <person name="Lankiewicz T.S."/>
            <person name="Gosselin K.M."/>
            <person name="English C.J."/>
            <person name="Blair E.M."/>
            <person name="O'Malley M.A."/>
            <person name="Valentine D.L."/>
        </authorList>
    </citation>
    <scope>NUCLEOTIDE SEQUENCE [LARGE SCALE GENOMIC DNA]</scope>
    <source>
        <strain evidence="2 3">NLcol2</strain>
    </source>
</reference>
<dbReference type="Proteomes" id="UP001290861">
    <property type="component" value="Unassembled WGS sequence"/>
</dbReference>
<dbReference type="RefSeq" id="WP_322608776.1">
    <property type="nucleotide sequence ID" value="NZ_JARVCO010000010.1"/>
</dbReference>
<feature type="transmembrane region" description="Helical" evidence="1">
    <location>
        <begin position="38"/>
        <end position="57"/>
    </location>
</feature>
<name>A0ABU5MXR2_9BACT</name>
<proteinExistence type="predicted"/>
<keyword evidence="1" id="KW-0812">Transmembrane</keyword>
<keyword evidence="3" id="KW-1185">Reference proteome</keyword>
<feature type="transmembrane region" description="Helical" evidence="1">
    <location>
        <begin position="141"/>
        <end position="159"/>
    </location>
</feature>
<feature type="transmembrane region" description="Helical" evidence="1">
    <location>
        <begin position="6"/>
        <end position="26"/>
    </location>
</feature>
<keyword evidence="1" id="KW-1133">Transmembrane helix</keyword>
<feature type="transmembrane region" description="Helical" evidence="1">
    <location>
        <begin position="188"/>
        <end position="205"/>
    </location>
</feature>
<dbReference type="EMBL" id="JARVCO010000010">
    <property type="protein sequence ID" value="MDZ8118983.1"/>
    <property type="molecule type" value="Genomic_DNA"/>
</dbReference>
<feature type="transmembrane region" description="Helical" evidence="1">
    <location>
        <begin position="108"/>
        <end position="129"/>
    </location>
</feature>
<organism evidence="2 3">
    <name type="scientific">Pontiella agarivorans</name>
    <dbReference type="NCBI Taxonomy" id="3038953"/>
    <lineage>
        <taxon>Bacteria</taxon>
        <taxon>Pseudomonadati</taxon>
        <taxon>Kiritimatiellota</taxon>
        <taxon>Kiritimatiellia</taxon>
        <taxon>Kiritimatiellales</taxon>
        <taxon>Pontiellaceae</taxon>
        <taxon>Pontiella</taxon>
    </lineage>
</organism>
<protein>
    <submittedName>
        <fullName evidence="2">Uncharacterized protein</fullName>
    </submittedName>
</protein>
<sequence>MKSYLYIWIGLLAGAVGAVILSELVGSGIHGKMMNEGGWVETASWISYFVAAFFIFLKMLRSPNRWSMLAGTMLLGMRELDFDKRFTTMGIFKSRFYSSSDVPILEKLIALVITAVIIAALFVLVKNHLKPFIQKVKARSGASCTVLLAGGLLFFAKSIDGLSRKLEPFGIEPSDAVNRIAGSVEECFELTGALLVVVAAVGAYLHRSK</sequence>
<comment type="caution">
    <text evidence="2">The sequence shown here is derived from an EMBL/GenBank/DDBJ whole genome shotgun (WGS) entry which is preliminary data.</text>
</comment>
<evidence type="ECO:0000313" key="2">
    <source>
        <dbReference type="EMBL" id="MDZ8118983.1"/>
    </source>
</evidence>
<evidence type="ECO:0000256" key="1">
    <source>
        <dbReference type="SAM" id="Phobius"/>
    </source>
</evidence>
<keyword evidence="1" id="KW-0472">Membrane</keyword>
<evidence type="ECO:0000313" key="3">
    <source>
        <dbReference type="Proteomes" id="UP001290861"/>
    </source>
</evidence>
<accession>A0ABU5MXR2</accession>
<gene>
    <name evidence="2" type="ORF">P9H32_10115</name>
</gene>